<evidence type="ECO:0000313" key="3">
    <source>
        <dbReference type="Proteomes" id="UP001152519"/>
    </source>
</evidence>
<reference evidence="2" key="1">
    <citation type="submission" date="2021-05" db="EMBL/GenBank/DDBJ databases">
        <authorList>
            <person name="Arsene-Ploetze F."/>
        </authorList>
    </citation>
    <scope>NUCLEOTIDE SEQUENCE</scope>
    <source>
        <strain evidence="2">DSM 42138</strain>
    </source>
</reference>
<name>A0A9W4GVZ2_9ACTN</name>
<gene>
    <name evidence="2" type="ORF">SCOCK_50256</name>
</gene>
<dbReference type="Proteomes" id="UP001152519">
    <property type="component" value="Unassembled WGS sequence"/>
</dbReference>
<dbReference type="EMBL" id="CAJSLV010000081">
    <property type="protein sequence ID" value="CAG6397207.1"/>
    <property type="molecule type" value="Genomic_DNA"/>
</dbReference>
<comment type="caution">
    <text evidence="2">The sequence shown here is derived from an EMBL/GenBank/DDBJ whole genome shotgun (WGS) entry which is preliminary data.</text>
</comment>
<organism evidence="2 3">
    <name type="scientific">Actinacidiphila cocklensis</name>
    <dbReference type="NCBI Taxonomy" id="887465"/>
    <lineage>
        <taxon>Bacteria</taxon>
        <taxon>Bacillati</taxon>
        <taxon>Actinomycetota</taxon>
        <taxon>Actinomycetes</taxon>
        <taxon>Kitasatosporales</taxon>
        <taxon>Streptomycetaceae</taxon>
        <taxon>Actinacidiphila</taxon>
    </lineage>
</organism>
<evidence type="ECO:0000256" key="1">
    <source>
        <dbReference type="SAM" id="MobiDB-lite"/>
    </source>
</evidence>
<proteinExistence type="predicted"/>
<keyword evidence="3" id="KW-1185">Reference proteome</keyword>
<accession>A0A9W4GVZ2</accession>
<dbReference type="AlphaFoldDB" id="A0A9W4GVZ2"/>
<evidence type="ECO:0000313" key="2">
    <source>
        <dbReference type="EMBL" id="CAG6397207.1"/>
    </source>
</evidence>
<feature type="region of interest" description="Disordered" evidence="1">
    <location>
        <begin position="76"/>
        <end position="111"/>
    </location>
</feature>
<sequence>MAMNAVAPGRLRTSADPLWAVAPARTIAGPRPAPWPSGPGRVWSARAKRSTTVSQMTWGLPGAVVLDHEAGGRLVLPEPDGDPAAEPGVQPGVSEQVPGDPAGAVAGRRPS</sequence>
<protein>
    <submittedName>
        <fullName evidence="2">Uncharacterized protein</fullName>
    </submittedName>
</protein>